<protein>
    <submittedName>
        <fullName evidence="4">TTN</fullName>
        <ecNumber evidence="4">2.7.11.1</ecNumber>
    </submittedName>
</protein>
<keyword evidence="1" id="KW-0472">Membrane</keyword>
<keyword evidence="2" id="KW-0732">Signal</keyword>
<dbReference type="GO" id="GO:0004674">
    <property type="term" value="F:protein serine/threonine kinase activity"/>
    <property type="evidence" value="ECO:0007669"/>
    <property type="project" value="UniProtKB-EC"/>
</dbReference>
<feature type="domain" description="Ig-like" evidence="3">
    <location>
        <begin position="346"/>
        <end position="393"/>
    </location>
</feature>
<feature type="transmembrane region" description="Helical" evidence="1">
    <location>
        <begin position="703"/>
        <end position="727"/>
    </location>
</feature>
<dbReference type="GO" id="GO:0019903">
    <property type="term" value="F:protein phosphatase binding"/>
    <property type="evidence" value="ECO:0007669"/>
    <property type="project" value="TreeGrafter"/>
</dbReference>
<feature type="signal peptide" evidence="2">
    <location>
        <begin position="1"/>
        <end position="19"/>
    </location>
</feature>
<dbReference type="PANTHER" id="PTHR46958:SF1">
    <property type="entry name" value="B-CELL RECEPTOR CD22"/>
    <property type="match status" value="1"/>
</dbReference>
<evidence type="ECO:0000259" key="3">
    <source>
        <dbReference type="PROSITE" id="PS50835"/>
    </source>
</evidence>
<dbReference type="GO" id="GO:0005769">
    <property type="term" value="C:early endosome"/>
    <property type="evidence" value="ECO:0007669"/>
    <property type="project" value="TreeGrafter"/>
</dbReference>
<accession>A0A6J8A2B8</accession>
<dbReference type="EMBL" id="CACVKT020000584">
    <property type="protein sequence ID" value="CAC5361167.1"/>
    <property type="molecule type" value="Genomic_DNA"/>
</dbReference>
<evidence type="ECO:0000256" key="1">
    <source>
        <dbReference type="SAM" id="Phobius"/>
    </source>
</evidence>
<dbReference type="CDD" id="cd00096">
    <property type="entry name" value="Ig"/>
    <property type="match status" value="3"/>
</dbReference>
<keyword evidence="5" id="KW-1185">Reference proteome</keyword>
<dbReference type="GO" id="GO:0050859">
    <property type="term" value="P:negative regulation of B cell receptor signaling pathway"/>
    <property type="evidence" value="ECO:0007669"/>
    <property type="project" value="TreeGrafter"/>
</dbReference>
<evidence type="ECO:0000313" key="5">
    <source>
        <dbReference type="Proteomes" id="UP000507470"/>
    </source>
</evidence>
<dbReference type="InterPro" id="IPR036179">
    <property type="entry name" value="Ig-like_dom_sf"/>
</dbReference>
<dbReference type="SMART" id="SM00408">
    <property type="entry name" value="IGc2"/>
    <property type="match status" value="5"/>
</dbReference>
<evidence type="ECO:0000313" key="4">
    <source>
        <dbReference type="EMBL" id="CAC5361167.1"/>
    </source>
</evidence>
<dbReference type="InterPro" id="IPR013783">
    <property type="entry name" value="Ig-like_fold"/>
</dbReference>
<dbReference type="InterPro" id="IPR013098">
    <property type="entry name" value="Ig_I-set"/>
</dbReference>
<evidence type="ECO:0000256" key="2">
    <source>
        <dbReference type="SAM" id="SignalP"/>
    </source>
</evidence>
<proteinExistence type="predicted"/>
<dbReference type="InterPro" id="IPR007110">
    <property type="entry name" value="Ig-like_dom"/>
</dbReference>
<dbReference type="GO" id="GO:0055037">
    <property type="term" value="C:recycling endosome"/>
    <property type="evidence" value="ECO:0007669"/>
    <property type="project" value="TreeGrafter"/>
</dbReference>
<dbReference type="SMART" id="SM00409">
    <property type="entry name" value="IG"/>
    <property type="match status" value="5"/>
</dbReference>
<dbReference type="GO" id="GO:0070062">
    <property type="term" value="C:extracellular exosome"/>
    <property type="evidence" value="ECO:0007669"/>
    <property type="project" value="TreeGrafter"/>
</dbReference>
<dbReference type="InterPro" id="IPR003599">
    <property type="entry name" value="Ig_sub"/>
</dbReference>
<dbReference type="Proteomes" id="UP000507470">
    <property type="component" value="Unassembled WGS sequence"/>
</dbReference>
<name>A0A6J8A2B8_MYTCO</name>
<dbReference type="PROSITE" id="PS50835">
    <property type="entry name" value="IG_LIKE"/>
    <property type="match status" value="5"/>
</dbReference>
<keyword evidence="1" id="KW-1133">Transmembrane helix</keyword>
<dbReference type="AlphaFoldDB" id="A0A6J8A2B8"/>
<sequence length="766" mass="84545">MIILGLLLCDIISCPYTATCNVNHVFCFCDNCRDCEHKDCLTSSFDNEKFINTISAKNGNTSYYGYRVKSGKIIPPQMFSLILSRQGKGDDIYCEETQSRNVSGNSMIVHLKYSNSFSFIDIELESVCDKDECTGIVCDRCYFDKPVVKISVVQPVRKDDNVTIICGISPLTEDTRIVWFVSNETASNTIYNSDKYNVKTNKSMNSSLLTIYSVQHEDELNYTCQATNVKQKRKSSPMQLNVFEYPIVNVTNNALAKAGTNITMWCDVPSLSKATGISWLKNGSIIQITGNNKYGGGTLSSPSLQIFFVQMVDEGNYTCQATNPIGTGVKLSSWLFFRSSHIATHITWFKDGSIMDNKSNEKYGVGNFSSPSLEIYYVRQEDEGNYTCQASNSIGIGKSKPVFLIVMSYPVANISDIAPAKAGTNITISCIIPSSSKATHITWVKDDVIINITRNEKFGGGTLSSPSLQIYRLRLADEGNYTCQATNSIGTGRSQSVLLTVISNPPVVSISEIKPAAIGTNITLICNITSLTEEINVTWFKNNVSLNIKHTDKSHLIGGSVFFRTLIINFLEVKDGGDYTCKATNEAGDGWSEPLHLRLFENITKGTSSLHTSGPYIFSSYPSYSPETKLPMESYLSFAERTIISKSSSKIPFNHLLVPTSSVKHVEPTNSVQTSATTSIDIHPSATSLTLQANSDNRTNLNAWIITTVVICIVELIVITLVVYIVWKIREQELAMMDNLTLGTQSVILDNGTYRGTPSYIMDNGT</sequence>
<dbReference type="GO" id="GO:0009897">
    <property type="term" value="C:external side of plasma membrane"/>
    <property type="evidence" value="ECO:0007669"/>
    <property type="project" value="TreeGrafter"/>
</dbReference>
<dbReference type="Pfam" id="PF13927">
    <property type="entry name" value="Ig_3"/>
    <property type="match status" value="4"/>
</dbReference>
<keyword evidence="1" id="KW-0812">Transmembrane</keyword>
<dbReference type="GO" id="GO:0042609">
    <property type="term" value="F:CD4 receptor binding"/>
    <property type="evidence" value="ECO:0007669"/>
    <property type="project" value="TreeGrafter"/>
</dbReference>
<gene>
    <name evidence="4" type="ORF">MCOR_3394</name>
</gene>
<dbReference type="InterPro" id="IPR003598">
    <property type="entry name" value="Ig_sub2"/>
</dbReference>
<dbReference type="PANTHER" id="PTHR46958">
    <property type="entry name" value="B-CELL RECEPTOR CD22"/>
    <property type="match status" value="1"/>
</dbReference>
<dbReference type="EC" id="2.7.11.1" evidence="4"/>
<feature type="chain" id="PRO_5026789405" evidence="2">
    <location>
        <begin position="20"/>
        <end position="766"/>
    </location>
</feature>
<keyword evidence="4" id="KW-0808">Transferase</keyword>
<feature type="domain" description="Ig-like" evidence="3">
    <location>
        <begin position="505"/>
        <end position="598"/>
    </location>
</feature>
<reference evidence="4 5" key="1">
    <citation type="submission" date="2020-06" db="EMBL/GenBank/DDBJ databases">
        <authorList>
            <person name="Li R."/>
            <person name="Bekaert M."/>
        </authorList>
    </citation>
    <scope>NUCLEOTIDE SEQUENCE [LARGE SCALE GENOMIC DNA]</scope>
    <source>
        <strain evidence="5">wild</strain>
    </source>
</reference>
<feature type="domain" description="Ig-like" evidence="3">
    <location>
        <begin position="246"/>
        <end position="332"/>
    </location>
</feature>
<dbReference type="SUPFAM" id="SSF48726">
    <property type="entry name" value="Immunoglobulin"/>
    <property type="match status" value="5"/>
</dbReference>
<organism evidence="4 5">
    <name type="scientific">Mytilus coruscus</name>
    <name type="common">Sea mussel</name>
    <dbReference type="NCBI Taxonomy" id="42192"/>
    <lineage>
        <taxon>Eukaryota</taxon>
        <taxon>Metazoa</taxon>
        <taxon>Spiralia</taxon>
        <taxon>Lophotrochozoa</taxon>
        <taxon>Mollusca</taxon>
        <taxon>Bivalvia</taxon>
        <taxon>Autobranchia</taxon>
        <taxon>Pteriomorphia</taxon>
        <taxon>Mytilida</taxon>
        <taxon>Mytiloidea</taxon>
        <taxon>Mytilidae</taxon>
        <taxon>Mytilinae</taxon>
        <taxon>Mytilus</taxon>
    </lineage>
</organism>
<dbReference type="GO" id="GO:0033691">
    <property type="term" value="F:sialic acid binding"/>
    <property type="evidence" value="ECO:0007669"/>
    <property type="project" value="TreeGrafter"/>
</dbReference>
<dbReference type="OrthoDB" id="6084619at2759"/>
<dbReference type="Gene3D" id="2.60.40.10">
    <property type="entry name" value="Immunoglobulins"/>
    <property type="match status" value="5"/>
</dbReference>
<feature type="domain" description="Ig-like" evidence="3">
    <location>
        <begin position="146"/>
        <end position="241"/>
    </location>
</feature>
<feature type="domain" description="Ig-like" evidence="3">
    <location>
        <begin position="401"/>
        <end position="500"/>
    </location>
</feature>
<dbReference type="Pfam" id="PF07679">
    <property type="entry name" value="I-set"/>
    <property type="match status" value="1"/>
</dbReference>